<dbReference type="AlphaFoldDB" id="A0A101M495"/>
<gene>
    <name evidence="2" type="ORF">ABT39_MTgene471</name>
</gene>
<reference evidence="2" key="1">
    <citation type="journal article" date="2015" name="Genome Biol. Evol.">
        <title>Organellar Genomes of White Spruce (Picea glauca): Assembly and Annotation.</title>
        <authorList>
            <person name="Jackman S.D."/>
            <person name="Warren R.L."/>
            <person name="Gibb E.A."/>
            <person name="Vandervalk B.P."/>
            <person name="Mohamadi H."/>
            <person name="Chu J."/>
            <person name="Raymond A."/>
            <person name="Pleasance S."/>
            <person name="Coope R."/>
            <person name="Wildung M.R."/>
            <person name="Ritland C.E."/>
            <person name="Bousquet J."/>
            <person name="Jones S.J."/>
            <person name="Bohlmann J."/>
            <person name="Birol I."/>
        </authorList>
    </citation>
    <scope>NUCLEOTIDE SEQUENCE [LARGE SCALE GENOMIC DNA]</scope>
    <source>
        <tissue evidence="2">Flushing bud</tissue>
    </source>
</reference>
<keyword evidence="1" id="KW-0812">Transmembrane</keyword>
<sequence length="71" mass="8021">MGRDYALPGMSGMGMPLFAIVIPLSTTIYSLLTLPCFYLSFLTYSFVALWGGRDNFIYSRDFMPFFDISAL</sequence>
<dbReference type="EMBL" id="LKAM01000001">
    <property type="protein sequence ID" value="KUM50627.1"/>
    <property type="molecule type" value="Genomic_DNA"/>
</dbReference>
<protein>
    <submittedName>
        <fullName evidence="2">Uncharacterized protein</fullName>
    </submittedName>
</protein>
<geneLocation type="mitochondrion" evidence="2"/>
<keyword evidence="1" id="KW-1133">Transmembrane helix</keyword>
<name>A0A101M495_PICGL</name>
<comment type="caution">
    <text evidence="2">The sequence shown here is derived from an EMBL/GenBank/DDBJ whole genome shotgun (WGS) entry which is preliminary data.</text>
</comment>
<keyword evidence="1" id="KW-0472">Membrane</keyword>
<feature type="transmembrane region" description="Helical" evidence="1">
    <location>
        <begin position="28"/>
        <end position="50"/>
    </location>
</feature>
<organism evidence="2">
    <name type="scientific">Picea glauca</name>
    <name type="common">White spruce</name>
    <name type="synonym">Pinus glauca</name>
    <dbReference type="NCBI Taxonomy" id="3330"/>
    <lineage>
        <taxon>Eukaryota</taxon>
        <taxon>Viridiplantae</taxon>
        <taxon>Streptophyta</taxon>
        <taxon>Embryophyta</taxon>
        <taxon>Tracheophyta</taxon>
        <taxon>Spermatophyta</taxon>
        <taxon>Pinopsida</taxon>
        <taxon>Pinidae</taxon>
        <taxon>Conifers I</taxon>
        <taxon>Pinales</taxon>
        <taxon>Pinaceae</taxon>
        <taxon>Picea</taxon>
    </lineage>
</organism>
<keyword evidence="2" id="KW-0496">Mitochondrion</keyword>
<proteinExistence type="predicted"/>
<feature type="transmembrane region" description="Helical" evidence="1">
    <location>
        <begin position="5"/>
        <end position="22"/>
    </location>
</feature>
<accession>A0A101M495</accession>
<evidence type="ECO:0000256" key="1">
    <source>
        <dbReference type="SAM" id="Phobius"/>
    </source>
</evidence>
<evidence type="ECO:0000313" key="2">
    <source>
        <dbReference type="EMBL" id="KUM50627.1"/>
    </source>
</evidence>